<dbReference type="RefSeq" id="WP_085051631.1">
    <property type="nucleotide sequence ID" value="NZ_LNQR01000033.1"/>
</dbReference>
<dbReference type="InterPro" id="IPR011579">
    <property type="entry name" value="ATPase_dom"/>
</dbReference>
<dbReference type="Pfam" id="PF01637">
    <property type="entry name" value="ATPase_2"/>
    <property type="match status" value="1"/>
</dbReference>
<dbReference type="InterPro" id="IPR036390">
    <property type="entry name" value="WH_DNA-bd_sf"/>
</dbReference>
<evidence type="ECO:0000313" key="2">
    <source>
        <dbReference type="EMBL" id="KWT91044.1"/>
    </source>
</evidence>
<dbReference type="Proteomes" id="UP000060487">
    <property type="component" value="Unassembled WGS sequence"/>
</dbReference>
<organism evidence="2 3">
    <name type="scientific">Candidatus Magnetominusculus xianensis</name>
    <dbReference type="NCBI Taxonomy" id="1748249"/>
    <lineage>
        <taxon>Bacteria</taxon>
        <taxon>Pseudomonadati</taxon>
        <taxon>Nitrospirota</taxon>
        <taxon>Nitrospiria</taxon>
        <taxon>Nitrospirales</taxon>
        <taxon>Nitrospiraceae</taxon>
        <taxon>Candidatus Magnetominusculus</taxon>
    </lineage>
</organism>
<dbReference type="Gene3D" id="1.10.10.10">
    <property type="entry name" value="Winged helix-like DNA-binding domain superfamily/Winged helix DNA-binding domain"/>
    <property type="match status" value="1"/>
</dbReference>
<evidence type="ECO:0000313" key="3">
    <source>
        <dbReference type="Proteomes" id="UP000060487"/>
    </source>
</evidence>
<dbReference type="SUPFAM" id="SSF46785">
    <property type="entry name" value="Winged helix' DNA-binding domain"/>
    <property type="match status" value="1"/>
</dbReference>
<reference evidence="2 3" key="1">
    <citation type="submission" date="2015-11" db="EMBL/GenBank/DDBJ databases">
        <authorList>
            <person name="Lin W."/>
        </authorList>
    </citation>
    <scope>NUCLEOTIDE SEQUENCE [LARGE SCALE GENOMIC DNA]</scope>
    <source>
        <strain evidence="2 3">HCH-1</strain>
    </source>
</reference>
<dbReference type="EMBL" id="LNQR01000033">
    <property type="protein sequence ID" value="KWT91044.1"/>
    <property type="molecule type" value="Genomic_DNA"/>
</dbReference>
<comment type="caution">
    <text evidence="2">The sequence shown here is derived from an EMBL/GenBank/DDBJ whole genome shotgun (WGS) entry which is preliminary data.</text>
</comment>
<dbReference type="PANTHER" id="PTHR34301:SF8">
    <property type="entry name" value="ATPASE DOMAIN-CONTAINING PROTEIN"/>
    <property type="match status" value="1"/>
</dbReference>
<evidence type="ECO:0000259" key="1">
    <source>
        <dbReference type="Pfam" id="PF01637"/>
    </source>
</evidence>
<dbReference type="Pfam" id="PF13412">
    <property type="entry name" value="HTH_24"/>
    <property type="match status" value="1"/>
</dbReference>
<sequence>MNRLYEFTPGLMTSEVLISISMGRDREIARIESILENASSGGGLSNPIFIGPKGIGKTHILNIIYRSIAGDRKMNEKIAPLAERFIPVLFSEEEYVSDITKFVLTILRYLPNSPGGKSISIPKELTYPTRITEKEKAAAVSFLKTFKEKTGKILLLFIDNINDIIGNFTREDQSALRDILMTTDAVLIIGAAPTLFDAIINYDEPFYNFFETIRLSDFSYKETTELLNRFASIEGNDELKETIKKSKSKIKAIHELTGGNPRLILTLIKIIDEGDVASAEDMLITLLDKLSSYFRERMRDLAKQQMEIIDIMARAETLLTPTEIAAAIQLPVNTVNSQLTRLEKNGYVKNTTPKRKRTVFYDINERLFSLWRQMRVDAGRKRLSLIVRFYEIWFSKEELQSRLDDTFIDISNEYLLYLFDITFIKETIKGNAANAHDALQKMLQVLTITSLKDEMHKFFIKSLAEIAKSKKYDFLRLSLDAIKKAGEDELYELLMPFDIIVRFHETKNENVIERLKPEVRTIVDAIMKEIEMSTETNAEAMQATTRTSSR</sequence>
<feature type="domain" description="ATPase" evidence="1">
    <location>
        <begin position="24"/>
        <end position="266"/>
    </location>
</feature>
<dbReference type="Gene3D" id="3.40.50.300">
    <property type="entry name" value="P-loop containing nucleotide triphosphate hydrolases"/>
    <property type="match status" value="1"/>
</dbReference>
<dbReference type="InterPro" id="IPR011991">
    <property type="entry name" value="ArsR-like_HTH"/>
</dbReference>
<dbReference type="SUPFAM" id="SSF52540">
    <property type="entry name" value="P-loop containing nucleoside triphosphate hydrolases"/>
    <property type="match status" value="1"/>
</dbReference>
<gene>
    <name evidence="2" type="ORF">ASN18_0991</name>
</gene>
<accession>A0ABR5SH70</accession>
<name>A0ABR5SH70_9BACT</name>
<dbReference type="InterPro" id="IPR036388">
    <property type="entry name" value="WH-like_DNA-bd_sf"/>
</dbReference>
<proteinExistence type="predicted"/>
<dbReference type="CDD" id="cd00090">
    <property type="entry name" value="HTH_ARSR"/>
    <property type="match status" value="1"/>
</dbReference>
<keyword evidence="3" id="KW-1185">Reference proteome</keyword>
<dbReference type="InterPro" id="IPR027417">
    <property type="entry name" value="P-loop_NTPase"/>
</dbReference>
<dbReference type="PANTHER" id="PTHR34301">
    <property type="entry name" value="DNA-BINDING PROTEIN-RELATED"/>
    <property type="match status" value="1"/>
</dbReference>
<protein>
    <submittedName>
        <fullName evidence="2">Transcriptional regulator</fullName>
    </submittedName>
</protein>